<evidence type="ECO:0000256" key="1">
    <source>
        <dbReference type="SAM" id="MobiDB-lite"/>
    </source>
</evidence>
<keyword evidence="3" id="KW-1185">Reference proteome</keyword>
<dbReference type="GO" id="GO:0036503">
    <property type="term" value="P:ERAD pathway"/>
    <property type="evidence" value="ECO:0007669"/>
    <property type="project" value="TreeGrafter"/>
</dbReference>
<dbReference type="GO" id="GO:0031593">
    <property type="term" value="F:polyubiquitin modification-dependent protein binding"/>
    <property type="evidence" value="ECO:0007669"/>
    <property type="project" value="TreeGrafter"/>
</dbReference>
<evidence type="ECO:0000313" key="3">
    <source>
        <dbReference type="Proteomes" id="UP001206925"/>
    </source>
</evidence>
<feature type="non-terminal residue" evidence="2">
    <location>
        <position position="1"/>
    </location>
</feature>
<gene>
    <name evidence="2" type="ORF">M8C21_002020</name>
</gene>
<reference evidence="2" key="1">
    <citation type="submission" date="2022-06" db="EMBL/GenBank/DDBJ databases">
        <title>Uncovering the hologenomic basis of an extraordinary plant invasion.</title>
        <authorList>
            <person name="Bieker V.C."/>
            <person name="Martin M.D."/>
            <person name="Gilbert T."/>
            <person name="Hodgins K."/>
            <person name="Battlay P."/>
            <person name="Petersen B."/>
            <person name="Wilson J."/>
        </authorList>
    </citation>
    <scope>NUCLEOTIDE SEQUENCE</scope>
    <source>
        <strain evidence="2">AA19_3_7</strain>
        <tissue evidence="2">Leaf</tissue>
    </source>
</reference>
<dbReference type="GO" id="GO:0051787">
    <property type="term" value="F:misfolded protein binding"/>
    <property type="evidence" value="ECO:0007669"/>
    <property type="project" value="TreeGrafter"/>
</dbReference>
<feature type="compositionally biased region" description="Polar residues" evidence="1">
    <location>
        <begin position="116"/>
        <end position="128"/>
    </location>
</feature>
<dbReference type="PANTHER" id="PTHR15204:SF0">
    <property type="entry name" value="LARGE PROLINE-RICH PROTEIN BAG6"/>
    <property type="match status" value="1"/>
</dbReference>
<evidence type="ECO:0000313" key="2">
    <source>
        <dbReference type="EMBL" id="KAI7747228.1"/>
    </source>
</evidence>
<proteinExistence type="predicted"/>
<name>A0AAD5CRZ7_AMBAR</name>
<organism evidence="2 3">
    <name type="scientific">Ambrosia artemisiifolia</name>
    <name type="common">Common ragweed</name>
    <dbReference type="NCBI Taxonomy" id="4212"/>
    <lineage>
        <taxon>Eukaryota</taxon>
        <taxon>Viridiplantae</taxon>
        <taxon>Streptophyta</taxon>
        <taxon>Embryophyta</taxon>
        <taxon>Tracheophyta</taxon>
        <taxon>Spermatophyta</taxon>
        <taxon>Magnoliopsida</taxon>
        <taxon>eudicotyledons</taxon>
        <taxon>Gunneridae</taxon>
        <taxon>Pentapetalae</taxon>
        <taxon>asterids</taxon>
        <taxon>campanulids</taxon>
        <taxon>Asterales</taxon>
        <taxon>Asteraceae</taxon>
        <taxon>Asteroideae</taxon>
        <taxon>Heliantheae alliance</taxon>
        <taxon>Heliantheae</taxon>
        <taxon>Ambrosia</taxon>
    </lineage>
</organism>
<sequence length="281" mass="29931">SVLAPAVNQREASGGERPTVSDGGISNHQAAPRNMSQPTGASDVRVVPIRISTLPPGLAPSESSLGSVSVLYPVVARNDINGHVSNGSQTHNTENRPHLVPNSTAQQQPPEVPGTTHGSLHSGQTFSTEIPSGLDQLLRNLFPDVDTAPAPNFTQETPAVSDEGAFLSNLLHQIMPIVTQHLNGGADGENGATQPPSNVEENHDRGASSRQQDDPSSPPSSKRQKALTLALSLPCESGVHHCPYDLRFDRVSYCKSKLKPRKEQKKWVSATDIKIPILGLL</sequence>
<feature type="region of interest" description="Disordered" evidence="1">
    <location>
        <begin position="1"/>
        <end position="43"/>
    </location>
</feature>
<dbReference type="AlphaFoldDB" id="A0AAD5CRZ7"/>
<feature type="region of interest" description="Disordered" evidence="1">
    <location>
        <begin position="181"/>
        <end position="225"/>
    </location>
</feature>
<dbReference type="EMBL" id="JAMZMK010006813">
    <property type="protein sequence ID" value="KAI7747228.1"/>
    <property type="molecule type" value="Genomic_DNA"/>
</dbReference>
<dbReference type="GO" id="GO:0071818">
    <property type="term" value="C:BAT3 complex"/>
    <property type="evidence" value="ECO:0007669"/>
    <property type="project" value="TreeGrafter"/>
</dbReference>
<feature type="compositionally biased region" description="Basic and acidic residues" evidence="1">
    <location>
        <begin position="200"/>
        <end position="213"/>
    </location>
</feature>
<feature type="compositionally biased region" description="Polar residues" evidence="1">
    <location>
        <begin position="24"/>
        <end position="40"/>
    </location>
</feature>
<accession>A0AAD5CRZ7</accession>
<dbReference type="PANTHER" id="PTHR15204">
    <property type="entry name" value="LARGE PROLINE-RICH PROTEIN BAG6"/>
    <property type="match status" value="1"/>
</dbReference>
<dbReference type="Proteomes" id="UP001206925">
    <property type="component" value="Unassembled WGS sequence"/>
</dbReference>
<feature type="compositionally biased region" description="Polar residues" evidence="1">
    <location>
        <begin position="83"/>
        <end position="92"/>
    </location>
</feature>
<feature type="region of interest" description="Disordered" evidence="1">
    <location>
        <begin position="82"/>
        <end position="128"/>
    </location>
</feature>
<protein>
    <submittedName>
        <fullName evidence="2">Uncharacterized protein</fullName>
    </submittedName>
</protein>
<comment type="caution">
    <text evidence="2">The sequence shown here is derived from an EMBL/GenBank/DDBJ whole genome shotgun (WGS) entry which is preliminary data.</text>
</comment>